<dbReference type="InterPro" id="IPR050678">
    <property type="entry name" value="DNA_Partitioning_ATPase"/>
</dbReference>
<feature type="domain" description="AAA" evidence="1">
    <location>
        <begin position="3"/>
        <end position="188"/>
    </location>
</feature>
<dbReference type="PANTHER" id="PTHR13696:SF52">
    <property type="entry name" value="PARA FAMILY PROTEIN CT_582"/>
    <property type="match status" value="1"/>
</dbReference>
<dbReference type="SUPFAM" id="SSF52540">
    <property type="entry name" value="P-loop containing nucleoside triphosphate hydrolases"/>
    <property type="match status" value="1"/>
</dbReference>
<name>A0ABP7DTQ8_9ACTN</name>
<dbReference type="Proteomes" id="UP001499884">
    <property type="component" value="Unassembled WGS sequence"/>
</dbReference>
<organism evidence="2 3">
    <name type="scientific">Streptomyces tremellae</name>
    <dbReference type="NCBI Taxonomy" id="1124239"/>
    <lineage>
        <taxon>Bacteria</taxon>
        <taxon>Bacillati</taxon>
        <taxon>Actinomycetota</taxon>
        <taxon>Actinomycetes</taxon>
        <taxon>Kitasatosporales</taxon>
        <taxon>Streptomycetaceae</taxon>
        <taxon>Streptomyces</taxon>
    </lineage>
</organism>
<dbReference type="Pfam" id="PF13614">
    <property type="entry name" value="AAA_31"/>
    <property type="match status" value="1"/>
</dbReference>
<evidence type="ECO:0000259" key="1">
    <source>
        <dbReference type="Pfam" id="PF13614"/>
    </source>
</evidence>
<dbReference type="PANTHER" id="PTHR13696">
    <property type="entry name" value="P-LOOP CONTAINING NUCLEOSIDE TRIPHOSPHATE HYDROLASE"/>
    <property type="match status" value="1"/>
</dbReference>
<accession>A0ABP7DTQ8</accession>
<dbReference type="InterPro" id="IPR027417">
    <property type="entry name" value="P-loop_NTPase"/>
</dbReference>
<comment type="caution">
    <text evidence="2">The sequence shown here is derived from an EMBL/GenBank/DDBJ whole genome shotgun (WGS) entry which is preliminary data.</text>
</comment>
<reference evidence="3" key="1">
    <citation type="journal article" date="2019" name="Int. J. Syst. Evol. Microbiol.">
        <title>The Global Catalogue of Microorganisms (GCM) 10K type strain sequencing project: providing services to taxonomists for standard genome sequencing and annotation.</title>
        <authorList>
            <consortium name="The Broad Institute Genomics Platform"/>
            <consortium name="The Broad Institute Genome Sequencing Center for Infectious Disease"/>
            <person name="Wu L."/>
            <person name="Ma J."/>
        </authorList>
    </citation>
    <scope>NUCLEOTIDE SEQUENCE [LARGE SCALE GENOMIC DNA]</scope>
    <source>
        <strain evidence="3">JCM 30846</strain>
    </source>
</reference>
<dbReference type="Gene3D" id="3.40.50.300">
    <property type="entry name" value="P-loop containing nucleotide triphosphate hydrolases"/>
    <property type="match status" value="1"/>
</dbReference>
<protein>
    <submittedName>
        <fullName evidence="2">ParA family protein</fullName>
    </submittedName>
</protein>
<evidence type="ECO:0000313" key="3">
    <source>
        <dbReference type="Proteomes" id="UP001499884"/>
    </source>
</evidence>
<dbReference type="EMBL" id="BAABEP010000002">
    <property type="protein sequence ID" value="GAA3709816.1"/>
    <property type="molecule type" value="Genomic_DNA"/>
</dbReference>
<dbReference type="CDD" id="cd02042">
    <property type="entry name" value="ParAB_family"/>
    <property type="match status" value="1"/>
</dbReference>
<sequence>MWILAVATQKGGVGKTTTTVNLAARLAMAGKRVLVVDLEPQAQAGTALGVTLAPRGPDVAHSLGWIMQSVLQGVDDPDILPHVRDVSAMLEPFEGAGTLAVLASLEHTMTRAQESFVQSQDVDTYILRKLLQSAAAEYDIAVIDTPPAVSSLNLVGLQASDAVITLCNPEYATVKGARVLRSAVEALGKAEGRPTFLGALLNRANPPTSETREDADVRSMMLQGNLLPFNAEIRRNRLISKAYSTGVPAVVTAGGVVARSYTALTEEILQRLATPGDQWRLPTPRAEHLDVDDAEGAVTNA</sequence>
<dbReference type="InterPro" id="IPR025669">
    <property type="entry name" value="AAA_dom"/>
</dbReference>
<keyword evidence="3" id="KW-1185">Reference proteome</keyword>
<proteinExistence type="predicted"/>
<gene>
    <name evidence="2" type="ORF">GCM10023082_04690</name>
</gene>
<evidence type="ECO:0000313" key="2">
    <source>
        <dbReference type="EMBL" id="GAA3709816.1"/>
    </source>
</evidence>